<keyword evidence="3" id="KW-1185">Reference proteome</keyword>
<feature type="chain" id="PRO_5041425745" evidence="1">
    <location>
        <begin position="20"/>
        <end position="166"/>
    </location>
</feature>
<organism evidence="2 3">
    <name type="scientific">Immersiella caudata</name>
    <dbReference type="NCBI Taxonomy" id="314043"/>
    <lineage>
        <taxon>Eukaryota</taxon>
        <taxon>Fungi</taxon>
        <taxon>Dikarya</taxon>
        <taxon>Ascomycota</taxon>
        <taxon>Pezizomycotina</taxon>
        <taxon>Sordariomycetes</taxon>
        <taxon>Sordariomycetidae</taxon>
        <taxon>Sordariales</taxon>
        <taxon>Lasiosphaeriaceae</taxon>
        <taxon>Immersiella</taxon>
    </lineage>
</organism>
<evidence type="ECO:0000313" key="2">
    <source>
        <dbReference type="EMBL" id="KAK0613241.1"/>
    </source>
</evidence>
<dbReference type="Proteomes" id="UP001175000">
    <property type="component" value="Unassembled WGS sequence"/>
</dbReference>
<protein>
    <submittedName>
        <fullName evidence="2">Uncharacterized protein</fullName>
    </submittedName>
</protein>
<gene>
    <name evidence="2" type="ORF">B0T14DRAFT_605810</name>
</gene>
<name>A0AA39WD78_9PEZI</name>
<accession>A0AA39WD78</accession>
<evidence type="ECO:0000256" key="1">
    <source>
        <dbReference type="SAM" id="SignalP"/>
    </source>
</evidence>
<evidence type="ECO:0000313" key="3">
    <source>
        <dbReference type="Proteomes" id="UP001175000"/>
    </source>
</evidence>
<proteinExistence type="predicted"/>
<feature type="signal peptide" evidence="1">
    <location>
        <begin position="1"/>
        <end position="19"/>
    </location>
</feature>
<dbReference type="AlphaFoldDB" id="A0AA39WD78"/>
<reference evidence="2" key="1">
    <citation type="submission" date="2023-06" db="EMBL/GenBank/DDBJ databases">
        <title>Genome-scale phylogeny and comparative genomics of the fungal order Sordariales.</title>
        <authorList>
            <consortium name="Lawrence Berkeley National Laboratory"/>
            <person name="Hensen N."/>
            <person name="Bonometti L."/>
            <person name="Westerberg I."/>
            <person name="Brannstrom I.O."/>
            <person name="Guillou S."/>
            <person name="Cros-Aarteil S."/>
            <person name="Calhoun S."/>
            <person name="Haridas S."/>
            <person name="Kuo A."/>
            <person name="Mondo S."/>
            <person name="Pangilinan J."/>
            <person name="Riley R."/>
            <person name="Labutti K."/>
            <person name="Andreopoulos B."/>
            <person name="Lipzen A."/>
            <person name="Chen C."/>
            <person name="Yanf M."/>
            <person name="Daum C."/>
            <person name="Ng V."/>
            <person name="Clum A."/>
            <person name="Steindorff A."/>
            <person name="Ohm R."/>
            <person name="Martin F."/>
            <person name="Silar P."/>
            <person name="Natvig D."/>
            <person name="Lalanne C."/>
            <person name="Gautier V."/>
            <person name="Ament-Velasquez S.L."/>
            <person name="Kruys A."/>
            <person name="Hutchinson M.I."/>
            <person name="Powell A.J."/>
            <person name="Barry K."/>
            <person name="Miller A.N."/>
            <person name="Grigoriev I.V."/>
            <person name="Debuchy R."/>
            <person name="Gladieux P."/>
            <person name="Thoren M.H."/>
            <person name="Johannesson H."/>
        </authorList>
    </citation>
    <scope>NUCLEOTIDE SEQUENCE</scope>
    <source>
        <strain evidence="2">CBS 606.72</strain>
    </source>
</reference>
<comment type="caution">
    <text evidence="2">The sequence shown here is derived from an EMBL/GenBank/DDBJ whole genome shotgun (WGS) entry which is preliminary data.</text>
</comment>
<keyword evidence="1" id="KW-0732">Signal</keyword>
<sequence length="166" mass="17206">MKWLNIAISSIAWAAAAFATPLHTRIPVLCEDIEYIIGDYGNLKGSLQGANIIIPGLSGTAAGAVVRQFLAFLDPANLRIYELYESISACTAAGATDIGPPSAATCAALTKVTADVAQAVTLMSNLAKTTDIPARLEIDALQESVTDASVRIVTIQATLKALGCTA</sequence>
<dbReference type="EMBL" id="JAULSU010000006">
    <property type="protein sequence ID" value="KAK0613241.1"/>
    <property type="molecule type" value="Genomic_DNA"/>
</dbReference>